<dbReference type="SMART" id="SM00460">
    <property type="entry name" value="TGc"/>
    <property type="match status" value="1"/>
</dbReference>
<name>A0A396RR82_9SPHN</name>
<gene>
    <name evidence="2" type="ORF">D1610_03390</name>
</gene>
<organism evidence="2 3">
    <name type="scientific">Sphingomonas gilva</name>
    <dbReference type="NCBI Taxonomy" id="2305907"/>
    <lineage>
        <taxon>Bacteria</taxon>
        <taxon>Pseudomonadati</taxon>
        <taxon>Pseudomonadota</taxon>
        <taxon>Alphaproteobacteria</taxon>
        <taxon>Sphingomonadales</taxon>
        <taxon>Sphingomonadaceae</taxon>
        <taxon>Sphingomonas</taxon>
    </lineage>
</organism>
<keyword evidence="3" id="KW-1185">Reference proteome</keyword>
<dbReference type="PANTHER" id="PTHR33490:SF6">
    <property type="entry name" value="SLL1049 PROTEIN"/>
    <property type="match status" value="1"/>
</dbReference>
<dbReference type="Gene3D" id="3.10.620.30">
    <property type="match status" value="1"/>
</dbReference>
<dbReference type="Proteomes" id="UP000266693">
    <property type="component" value="Unassembled WGS sequence"/>
</dbReference>
<dbReference type="InterPro" id="IPR002931">
    <property type="entry name" value="Transglutaminase-like"/>
</dbReference>
<dbReference type="RefSeq" id="WP_118862675.1">
    <property type="nucleotide sequence ID" value="NZ_QWLV01000001.1"/>
</dbReference>
<comment type="caution">
    <text evidence="2">The sequence shown here is derived from an EMBL/GenBank/DDBJ whole genome shotgun (WGS) entry which is preliminary data.</text>
</comment>
<proteinExistence type="predicted"/>
<dbReference type="AlphaFoldDB" id="A0A396RR82"/>
<dbReference type="Pfam" id="PF08379">
    <property type="entry name" value="Bact_transglu_N"/>
    <property type="match status" value="1"/>
</dbReference>
<dbReference type="OrthoDB" id="9804023at2"/>
<dbReference type="InterPro" id="IPR038765">
    <property type="entry name" value="Papain-like_cys_pep_sf"/>
</dbReference>
<reference evidence="2 3" key="1">
    <citation type="submission" date="2018-08" db="EMBL/GenBank/DDBJ databases">
        <title>The multiple taxonomic identification of Sphingomonas gilva.</title>
        <authorList>
            <person name="Zhu D."/>
            <person name="Zheng S."/>
        </authorList>
    </citation>
    <scope>NUCLEOTIDE SEQUENCE [LARGE SCALE GENOMIC DNA]</scope>
    <source>
        <strain evidence="2 3">ZDH117</strain>
    </source>
</reference>
<dbReference type="EMBL" id="QWLV01000001">
    <property type="protein sequence ID" value="RHW19167.1"/>
    <property type="molecule type" value="Genomic_DNA"/>
</dbReference>
<dbReference type="InterPro" id="IPR013589">
    <property type="entry name" value="Bac_transglu_N"/>
</dbReference>
<dbReference type="PANTHER" id="PTHR33490">
    <property type="entry name" value="BLR5614 PROTEIN-RELATED"/>
    <property type="match status" value="1"/>
</dbReference>
<dbReference type="SUPFAM" id="SSF54001">
    <property type="entry name" value="Cysteine proteinases"/>
    <property type="match status" value="1"/>
</dbReference>
<dbReference type="Pfam" id="PF01841">
    <property type="entry name" value="Transglut_core"/>
    <property type="match status" value="1"/>
</dbReference>
<accession>A0A396RR82</accession>
<evidence type="ECO:0000313" key="2">
    <source>
        <dbReference type="EMBL" id="RHW19167.1"/>
    </source>
</evidence>
<evidence type="ECO:0000259" key="1">
    <source>
        <dbReference type="SMART" id="SM00460"/>
    </source>
</evidence>
<protein>
    <submittedName>
        <fullName evidence="2">Transglutaminase family protein</fullName>
    </submittedName>
</protein>
<evidence type="ECO:0000313" key="3">
    <source>
        <dbReference type="Proteomes" id="UP000266693"/>
    </source>
</evidence>
<feature type="domain" description="Transglutaminase-like" evidence="1">
    <location>
        <begin position="156"/>
        <end position="221"/>
    </location>
</feature>
<sequence>MRLSIDHLTRYRFSQPQARIVQLLRLTPSDTDDQTIVSWRIDVDCDARLREGRDGFGNRTTMLYIDGPITGIEIAVAGEVLTGEVDGVVKGTLEPLPPALFARSTDLTRADAAIAAFAAAARGAPRAQLESLNTAFAKRFALSHARPDHGLTAAEAFARETATPRDMAQMFVAAARSLGLPARYVSGHCLTCEREAERPTTHGWAEAHVEGEGWIGFDPSFARPIDQTYVRVACGLDAAQAAPVAGSRLGAGREWLDVDVQVERMNGGEQ</sequence>